<sequence>MKKAQIFGAIIASFFLSFGLTEVFNPVVHADSSKEIVFWNPFTGPDGTSMQKLVNEYNKTNPEYKVKNVSLTEADMYSKIPTIVNSKKGIPDLQIVHVERIKDYVNNGLLDNYNPYLDDFSDINKSNYVPEAWNNGAYKGKRYGVPLDIHTTFMYYNKALVKKYAPHALDDNIVTFDEIKAAGEKSQKDGITGLGLTWWKPNFLSLYGQLGGQLTKDGKNPNLNNQTSRKVLQIYKGLYDKKITSQDGQDPMQLFLTNKEIFFPEGIWMNNQIKESDVKYGVTNAAQLSDDPDKMVNWSSSHQFVLLKQPKRDKAKTEATLKFLSWVRTNSLEWAKAGQNPATLAITKDKEYRKMQQSFLLTNKTEQESLKIFNYRYNGYLADYLDRYAYDSVFGKTSISSYLNKLQNTVQDEVDAQMTD</sequence>
<proteinExistence type="predicted"/>
<dbReference type="InterPro" id="IPR050490">
    <property type="entry name" value="Bact_solute-bd_prot1"/>
</dbReference>
<dbReference type="EMBL" id="CP014332">
    <property type="protein sequence ID" value="APS41085.1"/>
    <property type="molecule type" value="Genomic_DNA"/>
</dbReference>
<dbReference type="AlphaFoldDB" id="A0A1L6R991"/>
<dbReference type="Proteomes" id="UP000185473">
    <property type="component" value="Chromosome"/>
</dbReference>
<reference evidence="1 2" key="1">
    <citation type="submission" date="2016-02" db="EMBL/GenBank/DDBJ databases">
        <title>Complete Genome Sequence of Weissella jogaejeotgali FOL01.</title>
        <authorList>
            <person name="Lee J.-H."/>
            <person name="Ku H.-J."/>
        </authorList>
    </citation>
    <scope>NUCLEOTIDE SEQUENCE [LARGE SCALE GENOMIC DNA]</scope>
    <source>
        <strain evidence="1 2">FOL01</strain>
    </source>
</reference>
<accession>A0A1L6R991</accession>
<protein>
    <submittedName>
        <fullName evidence="1">ABC transporter, sugar binding protein</fullName>
    </submittedName>
</protein>
<dbReference type="KEGG" id="wjo:FOL01_0226"/>
<organism evidence="1 2">
    <name type="scientific">Weissella jogaejeotgali</name>
    <dbReference type="NCBI Taxonomy" id="1631871"/>
    <lineage>
        <taxon>Bacteria</taxon>
        <taxon>Bacillati</taxon>
        <taxon>Bacillota</taxon>
        <taxon>Bacilli</taxon>
        <taxon>Lactobacillales</taxon>
        <taxon>Lactobacillaceae</taxon>
        <taxon>Weissella</taxon>
    </lineage>
</organism>
<dbReference type="RefSeq" id="WP_075268932.1">
    <property type="nucleotide sequence ID" value="NZ_CP014332.1"/>
</dbReference>
<dbReference type="Pfam" id="PF13416">
    <property type="entry name" value="SBP_bac_8"/>
    <property type="match status" value="1"/>
</dbReference>
<dbReference type="InterPro" id="IPR006059">
    <property type="entry name" value="SBP"/>
</dbReference>
<evidence type="ECO:0000313" key="2">
    <source>
        <dbReference type="Proteomes" id="UP000185473"/>
    </source>
</evidence>
<keyword evidence="2" id="KW-1185">Reference proteome</keyword>
<dbReference type="Gene3D" id="3.40.190.10">
    <property type="entry name" value="Periplasmic binding protein-like II"/>
    <property type="match status" value="1"/>
</dbReference>
<dbReference type="PANTHER" id="PTHR43649">
    <property type="entry name" value="ARABINOSE-BINDING PROTEIN-RELATED"/>
    <property type="match status" value="1"/>
</dbReference>
<evidence type="ECO:0000313" key="1">
    <source>
        <dbReference type="EMBL" id="APS41085.1"/>
    </source>
</evidence>
<gene>
    <name evidence="1" type="ORF">FOL01_0226</name>
</gene>
<name>A0A1L6R991_9LACO</name>
<dbReference type="STRING" id="1631871.FOL01_0226"/>
<dbReference type="OrthoDB" id="9768630at2"/>
<dbReference type="SUPFAM" id="SSF53850">
    <property type="entry name" value="Periplasmic binding protein-like II"/>
    <property type="match status" value="1"/>
</dbReference>